<name>A0A4Z0R1D4_9FIRM</name>
<dbReference type="Gene3D" id="1.10.1750.10">
    <property type="match status" value="1"/>
</dbReference>
<accession>A0A4Z0R1D4</accession>
<dbReference type="InterPro" id="IPR027417">
    <property type="entry name" value="P-loop_NTPase"/>
</dbReference>
<evidence type="ECO:0000256" key="3">
    <source>
        <dbReference type="ARBA" id="ARBA00022741"/>
    </source>
</evidence>
<keyword evidence="4" id="KW-0067">ATP-binding</keyword>
<keyword evidence="2 7" id="KW-0235">DNA replication</keyword>
<evidence type="ECO:0000256" key="2">
    <source>
        <dbReference type="ARBA" id="ARBA00022705"/>
    </source>
</evidence>
<dbReference type="SUPFAM" id="SSF52540">
    <property type="entry name" value="P-loop containing nucleoside triphosphate hydrolases"/>
    <property type="match status" value="1"/>
</dbReference>
<dbReference type="Pfam" id="PF08299">
    <property type="entry name" value="Bac_DnaA_C"/>
    <property type="match status" value="1"/>
</dbReference>
<dbReference type="GO" id="GO:0006275">
    <property type="term" value="P:regulation of DNA replication"/>
    <property type="evidence" value="ECO:0007669"/>
    <property type="project" value="InterPro"/>
</dbReference>
<dbReference type="PANTHER" id="PTHR30050:SF2">
    <property type="entry name" value="CHROMOSOMAL REPLICATION INITIATOR PROTEIN DNAA"/>
    <property type="match status" value="1"/>
</dbReference>
<dbReference type="Gene3D" id="3.40.50.300">
    <property type="entry name" value="P-loop containing nucleotide triphosphate hydrolases"/>
    <property type="match status" value="1"/>
</dbReference>
<dbReference type="Pfam" id="PF00308">
    <property type="entry name" value="Bac_DnaA"/>
    <property type="match status" value="1"/>
</dbReference>
<sequence>MNLFLSEFNIRAWRLIKHYELEKAADVTLIYGKKGLGKTSILRYLHEHRGQHERGILADALAFAHQYAYAAQDNKLNSFRQRYRRTRLLLIDDLQVLEGKVKTIEELHYTYEYVIENGGKMVITLEGDTPNLEFLGKRLASRFLSGVAVPIAVPLDNELERFMVEYIQQKHLFMDQEIPGMIANLTDNLAEALKIIEQFIEFAVLQENELSLQCFQAYWETRVRKGNNATEPINIIKQVAQSMEIPVDELLGPSRKPRVNEAREMAIYAIRMLCQISYPAIACYFNRNHSTMIISHKKMQEKLTKDHRLEQIYNTIIKVFQV</sequence>
<evidence type="ECO:0000256" key="6">
    <source>
        <dbReference type="ARBA" id="ARBA00023125"/>
    </source>
</evidence>
<feature type="domain" description="Chromosomal replication initiator DnaA C-terminal" evidence="8">
    <location>
        <begin position="231"/>
        <end position="299"/>
    </location>
</feature>
<evidence type="ECO:0000259" key="8">
    <source>
        <dbReference type="SMART" id="SM00760"/>
    </source>
</evidence>
<keyword evidence="1" id="KW-0963">Cytoplasm</keyword>
<evidence type="ECO:0000313" key="10">
    <source>
        <dbReference type="Proteomes" id="UP000298460"/>
    </source>
</evidence>
<dbReference type="AlphaFoldDB" id="A0A4Z0R1D4"/>
<dbReference type="GO" id="GO:0006270">
    <property type="term" value="P:DNA replication initiation"/>
    <property type="evidence" value="ECO:0007669"/>
    <property type="project" value="InterPro"/>
</dbReference>
<keyword evidence="5" id="KW-0446">Lipid-binding</keyword>
<evidence type="ECO:0000256" key="1">
    <source>
        <dbReference type="ARBA" id="ARBA00022490"/>
    </source>
</evidence>
<dbReference type="PRINTS" id="PR00051">
    <property type="entry name" value="DNAA"/>
</dbReference>
<proteinExistence type="inferred from homology"/>
<keyword evidence="6" id="KW-0238">DNA-binding</keyword>
<evidence type="ECO:0000256" key="5">
    <source>
        <dbReference type="ARBA" id="ARBA00023121"/>
    </source>
</evidence>
<dbReference type="EMBL" id="SPQQ01000006">
    <property type="protein sequence ID" value="TGE36811.1"/>
    <property type="molecule type" value="Genomic_DNA"/>
</dbReference>
<dbReference type="OrthoDB" id="9807019at2"/>
<evidence type="ECO:0000256" key="4">
    <source>
        <dbReference type="ARBA" id="ARBA00022840"/>
    </source>
</evidence>
<dbReference type="InterPro" id="IPR013159">
    <property type="entry name" value="DnaA_C"/>
</dbReference>
<keyword evidence="10" id="KW-1185">Reference proteome</keyword>
<dbReference type="SMART" id="SM00760">
    <property type="entry name" value="Bac_DnaA_C"/>
    <property type="match status" value="1"/>
</dbReference>
<keyword evidence="3" id="KW-0547">Nucleotide-binding</keyword>
<dbReference type="Proteomes" id="UP000298460">
    <property type="component" value="Unassembled WGS sequence"/>
</dbReference>
<dbReference type="InterPro" id="IPR020591">
    <property type="entry name" value="Chromosome_initiator_DnaA-like"/>
</dbReference>
<comment type="similarity">
    <text evidence="7">Belongs to the DnaA family.</text>
</comment>
<dbReference type="SUPFAM" id="SSF48295">
    <property type="entry name" value="TrpR-like"/>
    <property type="match status" value="1"/>
</dbReference>
<evidence type="ECO:0000256" key="7">
    <source>
        <dbReference type="RuleBase" id="RU004227"/>
    </source>
</evidence>
<dbReference type="GO" id="GO:0003688">
    <property type="term" value="F:DNA replication origin binding"/>
    <property type="evidence" value="ECO:0007669"/>
    <property type="project" value="InterPro"/>
</dbReference>
<evidence type="ECO:0000313" key="9">
    <source>
        <dbReference type="EMBL" id="TGE36811.1"/>
    </source>
</evidence>
<organism evidence="9 10">
    <name type="scientific">Desulfosporosinus fructosivorans</name>
    <dbReference type="NCBI Taxonomy" id="2018669"/>
    <lineage>
        <taxon>Bacteria</taxon>
        <taxon>Bacillati</taxon>
        <taxon>Bacillota</taxon>
        <taxon>Clostridia</taxon>
        <taxon>Eubacteriales</taxon>
        <taxon>Desulfitobacteriaceae</taxon>
        <taxon>Desulfosporosinus</taxon>
    </lineage>
</organism>
<dbReference type="PANTHER" id="PTHR30050">
    <property type="entry name" value="CHROMOSOMAL REPLICATION INITIATOR PROTEIN DNAA"/>
    <property type="match status" value="1"/>
</dbReference>
<dbReference type="RefSeq" id="WP_135548820.1">
    <property type="nucleotide sequence ID" value="NZ_SPQQ01000006.1"/>
</dbReference>
<dbReference type="PROSITE" id="PS01008">
    <property type="entry name" value="DNAA"/>
    <property type="match status" value="1"/>
</dbReference>
<dbReference type="GO" id="GO:0008289">
    <property type="term" value="F:lipid binding"/>
    <property type="evidence" value="ECO:0007669"/>
    <property type="project" value="UniProtKB-KW"/>
</dbReference>
<dbReference type="GO" id="GO:0005524">
    <property type="term" value="F:ATP binding"/>
    <property type="evidence" value="ECO:0007669"/>
    <property type="project" value="UniProtKB-KW"/>
</dbReference>
<protein>
    <submittedName>
        <fullName evidence="9">Chromosomal replication initiator DnaA</fullName>
    </submittedName>
</protein>
<reference evidence="9 10" key="1">
    <citation type="submission" date="2019-03" db="EMBL/GenBank/DDBJ databases">
        <title>Draft Genome Sequence of Desulfosporosinus fructosivorans Strain 63.6F, Isolated from Marine Sediment in the Baltic Sea.</title>
        <authorList>
            <person name="Hausmann B."/>
            <person name="Vandieken V."/>
            <person name="Pjevac P."/>
            <person name="Schreck K."/>
            <person name="Herbold C.W."/>
            <person name="Loy A."/>
        </authorList>
    </citation>
    <scope>NUCLEOTIDE SEQUENCE [LARGE SCALE GENOMIC DNA]</scope>
    <source>
        <strain evidence="9 10">63.6F</strain>
    </source>
</reference>
<gene>
    <name evidence="9" type="ORF">E4K67_17025</name>
</gene>
<comment type="caution">
    <text evidence="9">The sequence shown here is derived from an EMBL/GenBank/DDBJ whole genome shotgun (WGS) entry which is preliminary data.</text>
</comment>
<dbReference type="InterPro" id="IPR013317">
    <property type="entry name" value="DnaA_dom"/>
</dbReference>
<dbReference type="InterPro" id="IPR010921">
    <property type="entry name" value="Trp_repressor/repl_initiator"/>
</dbReference>
<dbReference type="GO" id="GO:0005886">
    <property type="term" value="C:plasma membrane"/>
    <property type="evidence" value="ECO:0007669"/>
    <property type="project" value="TreeGrafter"/>
</dbReference>
<dbReference type="InterPro" id="IPR018312">
    <property type="entry name" value="Chromosome_initiator_DnaA_CS"/>
</dbReference>
<dbReference type="CDD" id="cd06571">
    <property type="entry name" value="Bac_DnaA_C"/>
    <property type="match status" value="1"/>
</dbReference>